<dbReference type="SUPFAM" id="SSF53098">
    <property type="entry name" value="Ribonuclease H-like"/>
    <property type="match status" value="1"/>
</dbReference>
<evidence type="ECO:0000313" key="2">
    <source>
        <dbReference type="EMBL" id="AGB16167.1"/>
    </source>
</evidence>
<accession>L0IDX2</accession>
<dbReference type="eggNOG" id="arCOG03130">
    <property type="taxonomic scope" value="Archaea"/>
</dbReference>
<dbReference type="GeneID" id="14376347"/>
<dbReference type="HOGENOM" id="CLU_073770_0_0_2"/>
<dbReference type="STRING" id="797302.Halru_1560"/>
<keyword evidence="2" id="KW-0378">Hydrolase</keyword>
<name>L0IDX2_HALRX</name>
<dbReference type="RefSeq" id="WP_015300808.1">
    <property type="nucleotide sequence ID" value="NC_019964.1"/>
</dbReference>
<reference evidence="2" key="1">
    <citation type="submission" date="2011-09" db="EMBL/GenBank/DDBJ databases">
        <title>Complete sequence of Halovivax ruber XH-70.</title>
        <authorList>
            <consortium name="US DOE Joint Genome Institute"/>
            <person name="Lucas S."/>
            <person name="Han J."/>
            <person name="Lapidus A."/>
            <person name="Cheng J.-F."/>
            <person name="Goodwin L."/>
            <person name="Pitluck S."/>
            <person name="Peters L."/>
            <person name="Mikhailova N."/>
            <person name="Davenport K."/>
            <person name="Detter J.C."/>
            <person name="Han C."/>
            <person name="Tapia R."/>
            <person name="Land M."/>
            <person name="Hauser L."/>
            <person name="Kyrpides N."/>
            <person name="Ivanova N."/>
            <person name="Pagani I."/>
            <person name="Sproer C."/>
            <person name="Anderson I."/>
            <person name="Woyke T."/>
        </authorList>
    </citation>
    <scope>NUCLEOTIDE SEQUENCE</scope>
    <source>
        <strain evidence="2">XH-70</strain>
    </source>
</reference>
<dbReference type="Proteomes" id="UP000010846">
    <property type="component" value="Chromosome"/>
</dbReference>
<dbReference type="InterPro" id="IPR036397">
    <property type="entry name" value="RNaseH_sf"/>
</dbReference>
<dbReference type="InterPro" id="IPR012337">
    <property type="entry name" value="RNaseH-like_sf"/>
</dbReference>
<dbReference type="Gene3D" id="3.30.420.10">
    <property type="entry name" value="Ribonuclease H-like superfamily/Ribonuclease H"/>
    <property type="match status" value="1"/>
</dbReference>
<dbReference type="EMBL" id="CP003050">
    <property type="protein sequence ID" value="AGB16167.1"/>
    <property type="molecule type" value="Genomic_DNA"/>
</dbReference>
<protein>
    <submittedName>
        <fullName evidence="2">Putative exonuclease</fullName>
    </submittedName>
</protein>
<proteinExistence type="predicted"/>
<dbReference type="PANTHER" id="PTHR38462:SF1">
    <property type="entry name" value="YPRB RIBONUCLEASE H-LIKE DOMAIN-CONTAINING PROTEIN"/>
    <property type="match status" value="1"/>
</dbReference>
<dbReference type="AlphaFoldDB" id="L0IDX2"/>
<evidence type="ECO:0000313" key="3">
    <source>
        <dbReference type="Proteomes" id="UP000010846"/>
    </source>
</evidence>
<dbReference type="Pfam" id="PF13482">
    <property type="entry name" value="RNase_H_2"/>
    <property type="match status" value="1"/>
</dbReference>
<dbReference type="InterPro" id="IPR038720">
    <property type="entry name" value="YprB_RNase_H-like_dom"/>
</dbReference>
<sequence length="251" mass="28385">MRIENSFNPVRGVGEKTERKLWEAGVRHWEEFDGSVVGQTLADRIESFIDTAQDRLDRGAYDFFAECVPANSHWRLFENAGSEACYLDIETTGLSRERNVVTTVSLYQNGTAETLVRGDDLTADRLAARLDSVPLLVTFNGRRFDVPFLEYNFDLDLTLPHMDLYSACRTVGLTGGLSDVEHTLGIERDRPDISGRDAVRLWHEYERGSESALETLVEYNQADTINLEPIATEVTTRLDETIFRDAHSTTD</sequence>
<dbReference type="OrthoDB" id="211024at2157"/>
<keyword evidence="2" id="KW-0269">Exonuclease</keyword>
<dbReference type="GO" id="GO:0004527">
    <property type="term" value="F:exonuclease activity"/>
    <property type="evidence" value="ECO:0007669"/>
    <property type="project" value="UniProtKB-KW"/>
</dbReference>
<dbReference type="KEGG" id="hru:Halru_1560"/>
<feature type="domain" description="YprB ribonuclease H-like" evidence="1">
    <location>
        <begin position="85"/>
        <end position="233"/>
    </location>
</feature>
<evidence type="ECO:0000259" key="1">
    <source>
        <dbReference type="Pfam" id="PF13482"/>
    </source>
</evidence>
<keyword evidence="2" id="KW-0540">Nuclease</keyword>
<gene>
    <name evidence="2" type="ordered locus">Halru_1560</name>
</gene>
<dbReference type="GO" id="GO:0003676">
    <property type="term" value="F:nucleic acid binding"/>
    <property type="evidence" value="ECO:0007669"/>
    <property type="project" value="InterPro"/>
</dbReference>
<organism evidence="2 3">
    <name type="scientific">Halovivax ruber (strain DSM 18193 / JCM 13892 / XH-70)</name>
    <dbReference type="NCBI Taxonomy" id="797302"/>
    <lineage>
        <taxon>Archaea</taxon>
        <taxon>Methanobacteriati</taxon>
        <taxon>Methanobacteriota</taxon>
        <taxon>Stenosarchaea group</taxon>
        <taxon>Halobacteria</taxon>
        <taxon>Halobacteriales</taxon>
        <taxon>Natrialbaceae</taxon>
        <taxon>Halovivax</taxon>
    </lineage>
</organism>
<keyword evidence="3" id="KW-1185">Reference proteome</keyword>
<dbReference type="PANTHER" id="PTHR38462">
    <property type="entry name" value="EXONUCLEASE-LIKE PROTEIN"/>
    <property type="match status" value="1"/>
</dbReference>